<feature type="compositionally biased region" description="Low complexity" evidence="6">
    <location>
        <begin position="24"/>
        <end position="41"/>
    </location>
</feature>
<evidence type="ECO:0000313" key="9">
    <source>
        <dbReference type="Proteomes" id="UP000256970"/>
    </source>
</evidence>
<dbReference type="EMBL" id="FNXT01000881">
    <property type="protein sequence ID" value="SZX68805.1"/>
    <property type="molecule type" value="Genomic_DNA"/>
</dbReference>
<dbReference type="GO" id="GO:0003723">
    <property type="term" value="F:RNA binding"/>
    <property type="evidence" value="ECO:0007669"/>
    <property type="project" value="TreeGrafter"/>
</dbReference>
<gene>
    <name evidence="8" type="ORF">BQ4739_LOCUS9123</name>
</gene>
<evidence type="ECO:0000256" key="2">
    <source>
        <dbReference type="ARBA" id="ARBA00022723"/>
    </source>
</evidence>
<dbReference type="InterPro" id="IPR052115">
    <property type="entry name" value="NEXT_complex_subunit_ZCCHC8"/>
</dbReference>
<reference evidence="8 9" key="1">
    <citation type="submission" date="2016-10" db="EMBL/GenBank/DDBJ databases">
        <authorList>
            <person name="Cai Z."/>
        </authorList>
    </citation>
    <scope>NUCLEOTIDE SEQUENCE [LARGE SCALE GENOMIC DNA]</scope>
</reference>
<evidence type="ECO:0000259" key="7">
    <source>
        <dbReference type="SMART" id="SM00581"/>
    </source>
</evidence>
<dbReference type="GO" id="GO:0008270">
    <property type="term" value="F:zinc ion binding"/>
    <property type="evidence" value="ECO:0007669"/>
    <property type="project" value="UniProtKB-KW"/>
</dbReference>
<feature type="compositionally biased region" description="Acidic residues" evidence="6">
    <location>
        <begin position="359"/>
        <end position="376"/>
    </location>
</feature>
<evidence type="ECO:0000256" key="3">
    <source>
        <dbReference type="ARBA" id="ARBA00022771"/>
    </source>
</evidence>
<keyword evidence="5" id="KW-0539">Nucleus</keyword>
<keyword evidence="4" id="KW-0862">Zinc</keyword>
<name>A0A383VTJ0_TETOB</name>
<protein>
    <recommendedName>
        <fullName evidence="7">PSP proline-rich domain-containing protein</fullName>
    </recommendedName>
</protein>
<dbReference type="InterPro" id="IPR006568">
    <property type="entry name" value="PSP_pro-rich"/>
</dbReference>
<evidence type="ECO:0000256" key="6">
    <source>
        <dbReference type="SAM" id="MobiDB-lite"/>
    </source>
</evidence>
<keyword evidence="9" id="KW-1185">Reference proteome</keyword>
<dbReference type="PANTHER" id="PTHR13316">
    <property type="entry name" value="ZINC FINGER, CCHC DOMAIN CONTAINING 8"/>
    <property type="match status" value="1"/>
</dbReference>
<dbReference type="GO" id="GO:0071013">
    <property type="term" value="C:catalytic step 2 spliceosome"/>
    <property type="evidence" value="ECO:0007669"/>
    <property type="project" value="TreeGrafter"/>
</dbReference>
<dbReference type="STRING" id="3088.A0A383VTJ0"/>
<feature type="region of interest" description="Disordered" evidence="6">
    <location>
        <begin position="1"/>
        <end position="66"/>
    </location>
</feature>
<keyword evidence="3" id="KW-0863">Zinc-finger</keyword>
<accession>A0A383VTJ0</accession>
<keyword evidence="2" id="KW-0479">Metal-binding</keyword>
<feature type="compositionally biased region" description="Polar residues" evidence="6">
    <location>
        <begin position="7"/>
        <end position="19"/>
    </location>
</feature>
<dbReference type="AlphaFoldDB" id="A0A383VTJ0"/>
<dbReference type="PANTHER" id="PTHR13316:SF0">
    <property type="entry name" value="ZINC FINGER CCHC DOMAIN-CONTAINING PROTEIN 8"/>
    <property type="match status" value="1"/>
</dbReference>
<evidence type="ECO:0000256" key="1">
    <source>
        <dbReference type="ARBA" id="ARBA00004123"/>
    </source>
</evidence>
<dbReference type="Proteomes" id="UP000256970">
    <property type="component" value="Unassembled WGS sequence"/>
</dbReference>
<dbReference type="SMART" id="SM00581">
    <property type="entry name" value="PSP"/>
    <property type="match status" value="1"/>
</dbReference>
<feature type="compositionally biased region" description="Basic and acidic residues" evidence="6">
    <location>
        <begin position="42"/>
        <end position="55"/>
    </location>
</feature>
<feature type="domain" description="PSP proline-rich" evidence="7">
    <location>
        <begin position="294"/>
        <end position="344"/>
    </location>
</feature>
<sequence length="447" mass="46516">MDAHLASETTAPVAEQTTVAVLPDAEAAPQQHDQEQQQQQHDQQRDQQQDQHAQQEQKQSADALQQQHVSLHDAVAVEVRVRNITRQGLDLLENLLSNWAVWQQQTYSQGYTADQQLLSGKLALDVQQLCEDGVVGWLDTMAPVPGTGQRQQQAAKAAAFKESEAPPLYDRSITELLAPPAAAGSGINMLPGGAEATRRRQMAEARLTLSEAGDAAAAATKRRRLPNSRCFNCGSYAHGIAQCPKDFDQDRVAAAKAERNAASATAGFSALLRQRYFAGGSGGKGGKGSKASPYEGLQPGAISADLARALDMASQAAPPPWLGRMTVLGLPPGWMQRAPAGAAAAGGPCMTFIMGSDDEDEAEADGDADANGEEEGGGVSVPAADAAAGAAAGDGGDIEAAGAAEQVLGSRYMFPGINAPLPEGADADAWGAELDKAKYVAGMLAVA</sequence>
<evidence type="ECO:0000256" key="4">
    <source>
        <dbReference type="ARBA" id="ARBA00022833"/>
    </source>
</evidence>
<dbReference type="Pfam" id="PF04046">
    <property type="entry name" value="PSP"/>
    <property type="match status" value="1"/>
</dbReference>
<evidence type="ECO:0000256" key="5">
    <source>
        <dbReference type="ARBA" id="ARBA00023242"/>
    </source>
</evidence>
<proteinExistence type="predicted"/>
<feature type="region of interest" description="Disordered" evidence="6">
    <location>
        <begin position="359"/>
        <end position="380"/>
    </location>
</feature>
<evidence type="ECO:0000313" key="8">
    <source>
        <dbReference type="EMBL" id="SZX68805.1"/>
    </source>
</evidence>
<comment type="subcellular location">
    <subcellularLocation>
        <location evidence="1">Nucleus</location>
    </subcellularLocation>
</comment>
<organism evidence="8 9">
    <name type="scientific">Tetradesmus obliquus</name>
    <name type="common">Green alga</name>
    <name type="synonym">Acutodesmus obliquus</name>
    <dbReference type="NCBI Taxonomy" id="3088"/>
    <lineage>
        <taxon>Eukaryota</taxon>
        <taxon>Viridiplantae</taxon>
        <taxon>Chlorophyta</taxon>
        <taxon>core chlorophytes</taxon>
        <taxon>Chlorophyceae</taxon>
        <taxon>CS clade</taxon>
        <taxon>Sphaeropleales</taxon>
        <taxon>Scenedesmaceae</taxon>
        <taxon>Tetradesmus</taxon>
    </lineage>
</organism>